<dbReference type="EMBL" id="DTBQ01000004">
    <property type="protein sequence ID" value="HGM46139.1"/>
    <property type="molecule type" value="Genomic_DNA"/>
</dbReference>
<dbReference type="AlphaFoldDB" id="A0A7C4GZS5"/>
<organism evidence="2">
    <name type="scientific">Thermofilum pendens</name>
    <dbReference type="NCBI Taxonomy" id="2269"/>
    <lineage>
        <taxon>Archaea</taxon>
        <taxon>Thermoproteota</taxon>
        <taxon>Thermoprotei</taxon>
        <taxon>Thermofilales</taxon>
        <taxon>Thermofilaceae</taxon>
        <taxon>Thermofilum</taxon>
    </lineage>
</organism>
<keyword evidence="1" id="KW-0175">Coiled coil</keyword>
<evidence type="ECO:0000256" key="1">
    <source>
        <dbReference type="SAM" id="Coils"/>
    </source>
</evidence>
<gene>
    <name evidence="2" type="ORF">ENU21_00095</name>
</gene>
<evidence type="ECO:0000313" key="2">
    <source>
        <dbReference type="EMBL" id="HGM46139.1"/>
    </source>
</evidence>
<feature type="coiled-coil region" evidence="1">
    <location>
        <begin position="36"/>
        <end position="63"/>
    </location>
</feature>
<comment type="caution">
    <text evidence="2">The sequence shown here is derived from an EMBL/GenBank/DDBJ whole genome shotgun (WGS) entry which is preliminary data.</text>
</comment>
<protein>
    <submittedName>
        <fullName evidence="2">Uncharacterized protein</fullName>
    </submittedName>
</protein>
<name>A0A7C4GZS5_THEPE</name>
<sequence length="172" mass="19805">MVDLEPISAVGFFAVSRRLEVHQIVVFDYLDTSGEYAKLMEDEESAQRELRTLTANMQSFLDREEVVINGMRVRPRVVSVDVGFRGSPEDIYIAFFIHFRGKPVKGENYYENVYEDEVAEYPIAAYWLFPPRSRVKTVEMSGEVIMLGPNVVAVKIEEGDRIHGYERIVFTL</sequence>
<proteinExistence type="predicted"/>
<accession>A0A7C4GZS5</accession>
<reference evidence="2" key="1">
    <citation type="journal article" date="2020" name="mSystems">
        <title>Genome- and Community-Level Interaction Insights into Carbon Utilization and Element Cycling Functions of Hydrothermarchaeota in Hydrothermal Sediment.</title>
        <authorList>
            <person name="Zhou Z."/>
            <person name="Liu Y."/>
            <person name="Xu W."/>
            <person name="Pan J."/>
            <person name="Luo Z.H."/>
            <person name="Li M."/>
        </authorList>
    </citation>
    <scope>NUCLEOTIDE SEQUENCE</scope>
    <source>
        <strain evidence="2">SpSt-649</strain>
    </source>
</reference>